<protein>
    <recommendedName>
        <fullName evidence="3">PKD-like family protein</fullName>
    </recommendedName>
</protein>
<accession>A0ABR7CZ09</accession>
<dbReference type="RefSeq" id="WP_186975563.1">
    <property type="nucleotide sequence ID" value="NZ_JACOOH010000003.1"/>
</dbReference>
<evidence type="ECO:0000313" key="2">
    <source>
        <dbReference type="Proteomes" id="UP000646484"/>
    </source>
</evidence>
<sequence>MRTKNWIYAVICFIFMYGCYDDKGNYDYGDINVITVEKYLTNADPWFYKGDMAEITPVLKFSLDEEITTLKFRWELRTSEKEYKTLGHEKVLNWEVDTAGWLQFVLTITDTTNGLQCVDLTRQYVMDNLAYPSGVWLVLDEKDNGAELAMLDLDRRLDEATQEYVTYLDVYADLYTLENDGQRLGGKPYFLQEVFADWDSPSHVLILQEGGIGPVYVDGSSYKKTISLGEEFTGGALPAGQVFVGAAYHHKGDILMSKTGDIFVRRKTDEEVFYSGMYPDFPAYYEKGLEVTLMCKTRSGISTLVYDNKNHRFLAVNDGNVYYDDEIGEWVTDPNTAAILPVFPERMEGVTPLNNMGNVEMYFCDGYTDGDRKFWCVFKNREDGVYYMQFFYYDEWNGYKVIPQYELPFPHQDLLDGTNKFELTTDSREFLFFTSNGTSVAGAPHDKLYAYQHARGRGDAKLLYDFQGRGIVSMLASQRNNAGGYLVVGLDSGEVYFFAAGTTSIFAGGTIEYAYKTEPVFGRIADIKYRFGGQGSIVD</sequence>
<gene>
    <name evidence="1" type="ORF">H8S64_07320</name>
</gene>
<evidence type="ECO:0000313" key="1">
    <source>
        <dbReference type="EMBL" id="MBC5620902.1"/>
    </source>
</evidence>
<evidence type="ECO:0008006" key="3">
    <source>
        <dbReference type="Google" id="ProtNLM"/>
    </source>
</evidence>
<name>A0ABR7CZ09_9BACT</name>
<organism evidence="1 2">
    <name type="scientific">Butyricimonas hominis</name>
    <dbReference type="NCBI Taxonomy" id="2763032"/>
    <lineage>
        <taxon>Bacteria</taxon>
        <taxon>Pseudomonadati</taxon>
        <taxon>Bacteroidota</taxon>
        <taxon>Bacteroidia</taxon>
        <taxon>Bacteroidales</taxon>
        <taxon>Odoribacteraceae</taxon>
        <taxon>Butyricimonas</taxon>
    </lineage>
</organism>
<reference evidence="1 2" key="1">
    <citation type="submission" date="2020-08" db="EMBL/GenBank/DDBJ databases">
        <title>Genome public.</title>
        <authorList>
            <person name="Liu C."/>
            <person name="Sun Q."/>
        </authorList>
    </citation>
    <scope>NUCLEOTIDE SEQUENCE [LARGE SCALE GENOMIC DNA]</scope>
    <source>
        <strain evidence="1 2">NSJ-56</strain>
    </source>
</reference>
<dbReference type="EMBL" id="JACOOH010000003">
    <property type="protein sequence ID" value="MBC5620902.1"/>
    <property type="molecule type" value="Genomic_DNA"/>
</dbReference>
<dbReference type="Pfam" id="PF16407">
    <property type="entry name" value="PKD_2"/>
    <property type="match status" value="1"/>
</dbReference>
<dbReference type="InterPro" id="IPR032183">
    <property type="entry name" value="PKD-like"/>
</dbReference>
<dbReference type="PROSITE" id="PS51257">
    <property type="entry name" value="PROKAR_LIPOPROTEIN"/>
    <property type="match status" value="1"/>
</dbReference>
<comment type="caution">
    <text evidence="1">The sequence shown here is derived from an EMBL/GenBank/DDBJ whole genome shotgun (WGS) entry which is preliminary data.</text>
</comment>
<dbReference type="Proteomes" id="UP000646484">
    <property type="component" value="Unassembled WGS sequence"/>
</dbReference>
<keyword evidence="2" id="KW-1185">Reference proteome</keyword>
<proteinExistence type="predicted"/>